<keyword evidence="7" id="KW-1185">Reference proteome</keyword>
<dbReference type="InterPro" id="IPR000835">
    <property type="entry name" value="HTH_MarR-typ"/>
</dbReference>
<dbReference type="PRINTS" id="PR00598">
    <property type="entry name" value="HTHMARR"/>
</dbReference>
<organism evidence="5 8">
    <name type="scientific">Phascolarctobacterium faecium</name>
    <dbReference type="NCBI Taxonomy" id="33025"/>
    <lineage>
        <taxon>Bacteria</taxon>
        <taxon>Bacillati</taxon>
        <taxon>Bacillota</taxon>
        <taxon>Negativicutes</taxon>
        <taxon>Acidaminococcales</taxon>
        <taxon>Acidaminococcaceae</taxon>
        <taxon>Phascolarctobacterium</taxon>
    </lineage>
</organism>
<dbReference type="EMBL" id="WNBW01000014">
    <property type="protein sequence ID" value="MTU04952.1"/>
    <property type="molecule type" value="Genomic_DNA"/>
</dbReference>
<comment type="caution">
    <text evidence="5">The sequence shown here is derived from an EMBL/GenBank/DDBJ whole genome shotgun (WGS) entry which is preliminary data.</text>
</comment>
<keyword evidence="1" id="KW-0805">Transcription regulation</keyword>
<dbReference type="SMART" id="SM00347">
    <property type="entry name" value="HTH_MARR"/>
    <property type="match status" value="1"/>
</dbReference>
<dbReference type="PANTHER" id="PTHR42756">
    <property type="entry name" value="TRANSCRIPTIONAL REGULATOR, MARR"/>
    <property type="match status" value="1"/>
</dbReference>
<dbReference type="EMBL" id="WNBM01000012">
    <property type="protein sequence ID" value="MTT76820.1"/>
    <property type="molecule type" value="Genomic_DNA"/>
</dbReference>
<accession>A0A7X2XHH9</accession>
<dbReference type="Pfam" id="PF12802">
    <property type="entry name" value="MarR_2"/>
    <property type="match status" value="1"/>
</dbReference>
<sequence length="142" mass="16272">MMKQTKTIFLISKIREKANKFILADLAQHGITKLAPSHGDILAYLYQRERVTMKEISDSIHRTKPTVTVLVNKLAELGLVKKFQAAEDSRVIYVELTEQGKALQKLFEKISADLVQKVFQNMEQEEMKKLEISLQKILDNLG</sequence>
<dbReference type="PANTHER" id="PTHR42756:SF1">
    <property type="entry name" value="TRANSCRIPTIONAL REPRESSOR OF EMRAB OPERON"/>
    <property type="match status" value="1"/>
</dbReference>
<proteinExistence type="predicted"/>
<reference evidence="7 8" key="1">
    <citation type="journal article" date="2019" name="Nat. Med.">
        <title>A library of human gut bacterial isolates paired with longitudinal multiomics data enables mechanistic microbiome research.</title>
        <authorList>
            <person name="Poyet M."/>
            <person name="Groussin M."/>
            <person name="Gibbons S.M."/>
            <person name="Avila-Pacheco J."/>
            <person name="Jiang X."/>
            <person name="Kearney S.M."/>
            <person name="Perrotta A.R."/>
            <person name="Berdy B."/>
            <person name="Zhao S."/>
            <person name="Lieberman T.D."/>
            <person name="Swanson P.K."/>
            <person name="Smith M."/>
            <person name="Roesemann S."/>
            <person name="Alexander J.E."/>
            <person name="Rich S.A."/>
            <person name="Livny J."/>
            <person name="Vlamakis H."/>
            <person name="Clish C."/>
            <person name="Bullock K."/>
            <person name="Deik A."/>
            <person name="Scott J."/>
            <person name="Pierce K.A."/>
            <person name="Xavier R.J."/>
            <person name="Alm E.J."/>
        </authorList>
    </citation>
    <scope>NUCLEOTIDE SEQUENCE [LARGE SCALE GENOMIC DNA]</scope>
    <source>
        <strain evidence="5 8">BIOML-A13</strain>
        <strain evidence="6 7">BIOML-A3</strain>
    </source>
</reference>
<dbReference type="AlphaFoldDB" id="A0A7X2XHH9"/>
<evidence type="ECO:0000256" key="2">
    <source>
        <dbReference type="ARBA" id="ARBA00023125"/>
    </source>
</evidence>
<evidence type="ECO:0000256" key="3">
    <source>
        <dbReference type="ARBA" id="ARBA00023163"/>
    </source>
</evidence>
<dbReference type="PROSITE" id="PS50995">
    <property type="entry name" value="HTH_MARR_2"/>
    <property type="match status" value="1"/>
</dbReference>
<dbReference type="InterPro" id="IPR036388">
    <property type="entry name" value="WH-like_DNA-bd_sf"/>
</dbReference>
<evidence type="ECO:0000313" key="8">
    <source>
        <dbReference type="Proteomes" id="UP000484547"/>
    </source>
</evidence>
<feature type="domain" description="HTH marR-type" evidence="4">
    <location>
        <begin position="1"/>
        <end position="139"/>
    </location>
</feature>
<evidence type="ECO:0000256" key="1">
    <source>
        <dbReference type="ARBA" id="ARBA00023015"/>
    </source>
</evidence>
<name>A0A7X2XHH9_9FIRM</name>
<dbReference type="InterPro" id="IPR036390">
    <property type="entry name" value="WH_DNA-bd_sf"/>
</dbReference>
<evidence type="ECO:0000313" key="7">
    <source>
        <dbReference type="Proteomes" id="UP000443070"/>
    </source>
</evidence>
<dbReference type="RefSeq" id="WP_155164285.1">
    <property type="nucleotide sequence ID" value="NZ_WNBG01000014.1"/>
</dbReference>
<evidence type="ECO:0000313" key="6">
    <source>
        <dbReference type="EMBL" id="MTU04952.1"/>
    </source>
</evidence>
<protein>
    <submittedName>
        <fullName evidence="5">MarR family transcriptional regulator</fullName>
    </submittedName>
</protein>
<gene>
    <name evidence="5" type="ORF">GMD11_11215</name>
    <name evidence="6" type="ORF">GMD18_11210</name>
</gene>
<dbReference type="Proteomes" id="UP000443070">
    <property type="component" value="Unassembled WGS sequence"/>
</dbReference>
<evidence type="ECO:0000259" key="4">
    <source>
        <dbReference type="PROSITE" id="PS50995"/>
    </source>
</evidence>
<dbReference type="Gene3D" id="1.10.10.10">
    <property type="entry name" value="Winged helix-like DNA-binding domain superfamily/Winged helix DNA-binding domain"/>
    <property type="match status" value="1"/>
</dbReference>
<dbReference type="GO" id="GO:0003677">
    <property type="term" value="F:DNA binding"/>
    <property type="evidence" value="ECO:0007669"/>
    <property type="project" value="UniProtKB-KW"/>
</dbReference>
<dbReference type="GO" id="GO:0003700">
    <property type="term" value="F:DNA-binding transcription factor activity"/>
    <property type="evidence" value="ECO:0007669"/>
    <property type="project" value="InterPro"/>
</dbReference>
<keyword evidence="3" id="KW-0804">Transcription</keyword>
<dbReference type="SUPFAM" id="SSF46785">
    <property type="entry name" value="Winged helix' DNA-binding domain"/>
    <property type="match status" value="1"/>
</dbReference>
<dbReference type="Proteomes" id="UP000484547">
    <property type="component" value="Unassembled WGS sequence"/>
</dbReference>
<evidence type="ECO:0000313" key="5">
    <source>
        <dbReference type="EMBL" id="MTT76820.1"/>
    </source>
</evidence>
<dbReference type="OrthoDB" id="9799663at2"/>
<keyword evidence="2" id="KW-0238">DNA-binding</keyword>